<evidence type="ECO:0000313" key="1">
    <source>
        <dbReference type="EMBL" id="GBP62356.1"/>
    </source>
</evidence>
<gene>
    <name evidence="1" type="ORF">EVAR_42100_1</name>
</gene>
<comment type="caution">
    <text evidence="1">The sequence shown here is derived from an EMBL/GenBank/DDBJ whole genome shotgun (WGS) entry which is preliminary data.</text>
</comment>
<dbReference type="EMBL" id="BGZK01000839">
    <property type="protein sequence ID" value="GBP62356.1"/>
    <property type="molecule type" value="Genomic_DNA"/>
</dbReference>
<proteinExistence type="predicted"/>
<organism evidence="1 2">
    <name type="scientific">Eumeta variegata</name>
    <name type="common">Bagworm moth</name>
    <name type="synonym">Eumeta japonica</name>
    <dbReference type="NCBI Taxonomy" id="151549"/>
    <lineage>
        <taxon>Eukaryota</taxon>
        <taxon>Metazoa</taxon>
        <taxon>Ecdysozoa</taxon>
        <taxon>Arthropoda</taxon>
        <taxon>Hexapoda</taxon>
        <taxon>Insecta</taxon>
        <taxon>Pterygota</taxon>
        <taxon>Neoptera</taxon>
        <taxon>Endopterygota</taxon>
        <taxon>Lepidoptera</taxon>
        <taxon>Glossata</taxon>
        <taxon>Ditrysia</taxon>
        <taxon>Tineoidea</taxon>
        <taxon>Psychidae</taxon>
        <taxon>Oiketicinae</taxon>
        <taxon>Eumeta</taxon>
    </lineage>
</organism>
<keyword evidence="2" id="KW-1185">Reference proteome</keyword>
<evidence type="ECO:0000313" key="2">
    <source>
        <dbReference type="Proteomes" id="UP000299102"/>
    </source>
</evidence>
<reference evidence="1 2" key="1">
    <citation type="journal article" date="2019" name="Commun. Biol.">
        <title>The bagworm genome reveals a unique fibroin gene that provides high tensile strength.</title>
        <authorList>
            <person name="Kono N."/>
            <person name="Nakamura H."/>
            <person name="Ohtoshi R."/>
            <person name="Tomita M."/>
            <person name="Numata K."/>
            <person name="Arakawa K."/>
        </authorList>
    </citation>
    <scope>NUCLEOTIDE SEQUENCE [LARGE SCALE GENOMIC DNA]</scope>
</reference>
<protein>
    <submittedName>
        <fullName evidence="1">Uncharacterized protein</fullName>
    </submittedName>
</protein>
<dbReference type="AlphaFoldDB" id="A0A4C1XEP3"/>
<accession>A0A4C1XEP3</accession>
<dbReference type="Proteomes" id="UP000299102">
    <property type="component" value="Unassembled WGS sequence"/>
</dbReference>
<name>A0A4C1XEP3_EUMVA</name>
<sequence length="110" mass="11782">MQIEQCGCGDERVTCSLALTSASGNCRGSAMPPAKENSRATRFSTLQAYMTTESQLAGPAGRLASSLRDADAGHDVACQRSDMTSGLRRSLFVFKAENHHDISSSDRLAR</sequence>